<keyword evidence="3 6" id="KW-0812">Transmembrane</keyword>
<feature type="transmembrane region" description="Helical" evidence="6">
    <location>
        <begin position="155"/>
        <end position="175"/>
    </location>
</feature>
<organism evidence="8 9">
    <name type="scientific">Paenibacillus agricola</name>
    <dbReference type="NCBI Taxonomy" id="2716264"/>
    <lineage>
        <taxon>Bacteria</taxon>
        <taxon>Bacillati</taxon>
        <taxon>Bacillota</taxon>
        <taxon>Bacilli</taxon>
        <taxon>Bacillales</taxon>
        <taxon>Paenibacillaceae</taxon>
        <taxon>Paenibacillus</taxon>
    </lineage>
</organism>
<accession>A0ABX0JBP7</accession>
<evidence type="ECO:0000256" key="6">
    <source>
        <dbReference type="RuleBase" id="RU363032"/>
    </source>
</evidence>
<dbReference type="SUPFAM" id="SSF161098">
    <property type="entry name" value="MetI-like"/>
    <property type="match status" value="1"/>
</dbReference>
<evidence type="ECO:0000256" key="2">
    <source>
        <dbReference type="ARBA" id="ARBA00022448"/>
    </source>
</evidence>
<dbReference type="PANTHER" id="PTHR43496">
    <property type="entry name" value="PROTEIN LPLB"/>
    <property type="match status" value="1"/>
</dbReference>
<protein>
    <submittedName>
        <fullName evidence="8">Sugar ABC transporter permease</fullName>
    </submittedName>
</protein>
<proteinExistence type="inferred from homology"/>
<dbReference type="Pfam" id="PF00528">
    <property type="entry name" value="BPD_transp_1"/>
    <property type="match status" value="1"/>
</dbReference>
<dbReference type="CDD" id="cd06261">
    <property type="entry name" value="TM_PBP2"/>
    <property type="match status" value="1"/>
</dbReference>
<dbReference type="Gene3D" id="1.10.3720.10">
    <property type="entry name" value="MetI-like"/>
    <property type="match status" value="1"/>
</dbReference>
<dbReference type="PROSITE" id="PS50928">
    <property type="entry name" value="ABC_TM1"/>
    <property type="match status" value="1"/>
</dbReference>
<feature type="transmembrane region" description="Helical" evidence="6">
    <location>
        <begin position="243"/>
        <end position="262"/>
    </location>
</feature>
<evidence type="ECO:0000256" key="1">
    <source>
        <dbReference type="ARBA" id="ARBA00004141"/>
    </source>
</evidence>
<gene>
    <name evidence="8" type="ORF">G9U52_24465</name>
</gene>
<keyword evidence="2 6" id="KW-0813">Transport</keyword>
<feature type="transmembrane region" description="Helical" evidence="6">
    <location>
        <begin position="49"/>
        <end position="67"/>
    </location>
</feature>
<comment type="caution">
    <text evidence="8">The sequence shown here is derived from an EMBL/GenBank/DDBJ whole genome shotgun (WGS) entry which is preliminary data.</text>
</comment>
<keyword evidence="5 6" id="KW-0472">Membrane</keyword>
<comment type="subcellular location">
    <subcellularLocation>
        <location evidence="6">Cell membrane</location>
        <topology evidence="6">Multi-pass membrane protein</topology>
    </subcellularLocation>
    <subcellularLocation>
        <location evidence="1">Membrane</location>
        <topology evidence="1">Multi-pass membrane protein</topology>
    </subcellularLocation>
</comment>
<keyword evidence="9" id="KW-1185">Reference proteome</keyword>
<feature type="transmembrane region" description="Helical" evidence="6">
    <location>
        <begin position="302"/>
        <end position="321"/>
    </location>
</feature>
<feature type="domain" description="ABC transmembrane type-1" evidence="7">
    <location>
        <begin position="109"/>
        <end position="323"/>
    </location>
</feature>
<name>A0ABX0JBP7_9BACL</name>
<keyword evidence="4 6" id="KW-1133">Transmembrane helix</keyword>
<feature type="transmembrane region" description="Helical" evidence="6">
    <location>
        <begin position="209"/>
        <end position="231"/>
    </location>
</feature>
<evidence type="ECO:0000256" key="4">
    <source>
        <dbReference type="ARBA" id="ARBA00022989"/>
    </source>
</evidence>
<dbReference type="PANTHER" id="PTHR43496:SF1">
    <property type="entry name" value="POLYGALACTURONAN_RHAMNOGALACTURONAN TRANSPORT SYSTEM PERMEASE PROTEIN YTEP"/>
    <property type="match status" value="1"/>
</dbReference>
<evidence type="ECO:0000259" key="7">
    <source>
        <dbReference type="PROSITE" id="PS50928"/>
    </source>
</evidence>
<evidence type="ECO:0000256" key="3">
    <source>
        <dbReference type="ARBA" id="ARBA00022692"/>
    </source>
</evidence>
<dbReference type="Proteomes" id="UP001165962">
    <property type="component" value="Unassembled WGS sequence"/>
</dbReference>
<evidence type="ECO:0000256" key="5">
    <source>
        <dbReference type="ARBA" id="ARBA00023136"/>
    </source>
</evidence>
<sequence length="336" mass="37852">MSVLPNQQRAALVPNKLTNLPKPKKDTASNNLFLLWLKGWKKTFKQEKYLYLLALPGLLFFIIFKYVPLWGLTLAFTEYSPYLGLLKSEWVGLKHFQSFFTNPDFWLLFRNTIGISFLNIAFFFPMPIIISLLLNELKNLTFKKWVQTAIYLPHFLSWVVIVGICFLTLSGSGIVNKLVVESGGSTINFLTNADTFWGMLTAQTIWKETGWGTIIFLAALAGINPELYEAARMDGANRWKQTLFVTVPGIKGTIIILLILRLGQVLDIGFEHIYLMSSSAVTEVADVFDTYAYRVGIQNGRFSFATAVGIFKSVVGLILVVSANRLAKKFGEEGVY</sequence>
<dbReference type="EMBL" id="JAAOIW010000010">
    <property type="protein sequence ID" value="NHN32973.1"/>
    <property type="molecule type" value="Genomic_DNA"/>
</dbReference>
<evidence type="ECO:0000313" key="9">
    <source>
        <dbReference type="Proteomes" id="UP001165962"/>
    </source>
</evidence>
<evidence type="ECO:0000313" key="8">
    <source>
        <dbReference type="EMBL" id="NHN32973.1"/>
    </source>
</evidence>
<dbReference type="InterPro" id="IPR000515">
    <property type="entry name" value="MetI-like"/>
</dbReference>
<reference evidence="8" key="1">
    <citation type="submission" date="2020-03" db="EMBL/GenBank/DDBJ databases">
        <title>Draft sequencing of Paenibacilllus sp. S3N08.</title>
        <authorList>
            <person name="Kim D.-U."/>
        </authorList>
    </citation>
    <scope>NUCLEOTIDE SEQUENCE</scope>
    <source>
        <strain evidence="8">S3N08</strain>
    </source>
</reference>
<feature type="transmembrane region" description="Helical" evidence="6">
    <location>
        <begin position="113"/>
        <end position="134"/>
    </location>
</feature>
<comment type="similarity">
    <text evidence="6">Belongs to the binding-protein-dependent transport system permease family.</text>
</comment>
<dbReference type="InterPro" id="IPR035906">
    <property type="entry name" value="MetI-like_sf"/>
</dbReference>
<dbReference type="RefSeq" id="WP_166153420.1">
    <property type="nucleotide sequence ID" value="NZ_JAAOIW010000010.1"/>
</dbReference>